<keyword evidence="3" id="KW-0325">Glycoprotein</keyword>
<dbReference type="PRINTS" id="PR00457">
    <property type="entry name" value="ANPEROXIDASE"/>
</dbReference>
<evidence type="ECO:0008006" key="8">
    <source>
        <dbReference type="Google" id="ProtNLM"/>
    </source>
</evidence>
<evidence type="ECO:0000313" key="6">
    <source>
        <dbReference type="EMBL" id="CAH3174802.1"/>
    </source>
</evidence>
<dbReference type="PROSITE" id="PS50292">
    <property type="entry name" value="PEROXIDASE_3"/>
    <property type="match status" value="1"/>
</dbReference>
<sequence>MMLVLLVLAVGLSTLTRSCSARIDISNSDPLDTCGSIVLQVNCSSIPSEYRHITGACNNLNYPSLGAAMTPFRRLIPKREVNMNELPNARSVSRELFPQNAPPSNPAEESPESTLLTDMAAVFGQFVTHDITLTWHKPSSSKCHDCFNPGTECFGINVTSDVIFSARKCIQMKRATRCLTPNAGQEQVNIATTFIDASHIYGNNDDEVRIARAEDPMGKLWQENDLLPPAREKKPFCRSPNPGTMPCFYTGDFRRNNVSPALNVLHTIWVREHNRIARKLKQINTGWNGEKVFQETRKIIGAMMQHITYNEYLPALLSRRMRRRYGLVLKSRGFYTGYDASVDPSIANSFATAALRYGHSTVGNIFKPCIPTADFHNPAPLYAENGVDAILRGLLYQPAREVDRFFSWAVTQKFKPGPNQIADLVAINIQRGRDHGLPAFGDFNAHFDVNNVNIPGDLKNMLKELYGSDLSKVDLYVGGLLLENPTYGSHVGPTFAHILAEGFRNLRKGDRFWYETNQNGVGFSLAQLTEIRKVSLARIVCDNSGISYVQPKVMKKRNWRRNRKVRCGSLPEMDLTKWIDRSINKITNSESGLSDDIMRSDL</sequence>
<evidence type="ECO:0000256" key="4">
    <source>
        <dbReference type="SAM" id="MobiDB-lite"/>
    </source>
</evidence>
<keyword evidence="5" id="KW-0732">Signal</keyword>
<accession>A0ABN8RA90</accession>
<dbReference type="SUPFAM" id="SSF48113">
    <property type="entry name" value="Heme-dependent peroxidases"/>
    <property type="match status" value="1"/>
</dbReference>
<dbReference type="PANTHER" id="PTHR11475">
    <property type="entry name" value="OXIDASE/PEROXIDASE"/>
    <property type="match status" value="1"/>
</dbReference>
<proteinExistence type="predicted"/>
<keyword evidence="7" id="KW-1185">Reference proteome</keyword>
<evidence type="ECO:0000313" key="7">
    <source>
        <dbReference type="Proteomes" id="UP001159427"/>
    </source>
</evidence>
<dbReference type="PANTHER" id="PTHR11475:SF4">
    <property type="entry name" value="CHORION PEROXIDASE"/>
    <property type="match status" value="1"/>
</dbReference>
<gene>
    <name evidence="6" type="ORF">PEVE_00009762</name>
</gene>
<dbReference type="Proteomes" id="UP001159427">
    <property type="component" value="Unassembled WGS sequence"/>
</dbReference>
<feature type="region of interest" description="Disordered" evidence="4">
    <location>
        <begin position="92"/>
        <end position="113"/>
    </location>
</feature>
<dbReference type="InterPro" id="IPR037120">
    <property type="entry name" value="Haem_peroxidase_sf_animal"/>
</dbReference>
<comment type="caution">
    <text evidence="6">The sequence shown here is derived from an EMBL/GenBank/DDBJ whole genome shotgun (WGS) entry which is preliminary data.</text>
</comment>
<dbReference type="CDD" id="cd09823">
    <property type="entry name" value="peroxinectin_like"/>
    <property type="match status" value="1"/>
</dbReference>
<name>A0ABN8RA90_9CNID</name>
<evidence type="ECO:0000256" key="3">
    <source>
        <dbReference type="ARBA" id="ARBA00023180"/>
    </source>
</evidence>
<dbReference type="Gene3D" id="1.10.640.10">
    <property type="entry name" value="Haem peroxidase domain superfamily, animal type"/>
    <property type="match status" value="1"/>
</dbReference>
<evidence type="ECO:0000256" key="1">
    <source>
        <dbReference type="ARBA" id="ARBA00004613"/>
    </source>
</evidence>
<protein>
    <recommendedName>
        <fullName evidence="8">Peroxidase</fullName>
    </recommendedName>
</protein>
<feature type="chain" id="PRO_5045516456" description="Peroxidase" evidence="5">
    <location>
        <begin position="22"/>
        <end position="602"/>
    </location>
</feature>
<dbReference type="InterPro" id="IPR019791">
    <property type="entry name" value="Haem_peroxidase_animal"/>
</dbReference>
<keyword evidence="2" id="KW-0964">Secreted</keyword>
<dbReference type="InterPro" id="IPR010255">
    <property type="entry name" value="Haem_peroxidase_sf"/>
</dbReference>
<comment type="subcellular location">
    <subcellularLocation>
        <location evidence="1">Secreted</location>
    </subcellularLocation>
</comment>
<feature type="signal peptide" evidence="5">
    <location>
        <begin position="1"/>
        <end position="21"/>
    </location>
</feature>
<evidence type="ECO:0000256" key="2">
    <source>
        <dbReference type="ARBA" id="ARBA00022525"/>
    </source>
</evidence>
<dbReference type="Pfam" id="PF03098">
    <property type="entry name" value="An_peroxidase"/>
    <property type="match status" value="1"/>
</dbReference>
<organism evidence="6 7">
    <name type="scientific">Porites evermanni</name>
    <dbReference type="NCBI Taxonomy" id="104178"/>
    <lineage>
        <taxon>Eukaryota</taxon>
        <taxon>Metazoa</taxon>
        <taxon>Cnidaria</taxon>
        <taxon>Anthozoa</taxon>
        <taxon>Hexacorallia</taxon>
        <taxon>Scleractinia</taxon>
        <taxon>Fungiina</taxon>
        <taxon>Poritidae</taxon>
        <taxon>Porites</taxon>
    </lineage>
</organism>
<evidence type="ECO:0000256" key="5">
    <source>
        <dbReference type="SAM" id="SignalP"/>
    </source>
</evidence>
<reference evidence="6 7" key="1">
    <citation type="submission" date="2022-05" db="EMBL/GenBank/DDBJ databases">
        <authorList>
            <consortium name="Genoscope - CEA"/>
            <person name="William W."/>
        </authorList>
    </citation>
    <scope>NUCLEOTIDE SEQUENCE [LARGE SCALE GENOMIC DNA]</scope>
</reference>
<dbReference type="EMBL" id="CALNXI010001681">
    <property type="protein sequence ID" value="CAH3174802.1"/>
    <property type="molecule type" value="Genomic_DNA"/>
</dbReference>